<dbReference type="PROSITE" id="PS51504">
    <property type="entry name" value="H15"/>
    <property type="match status" value="1"/>
</dbReference>
<feature type="domain" description="H15" evidence="2">
    <location>
        <begin position="1"/>
        <end position="70"/>
    </location>
</feature>
<evidence type="ECO:0000313" key="3">
    <source>
        <dbReference type="EMBL" id="KAK2111694.1"/>
    </source>
</evidence>
<sequence length="134" mass="14907">MSKVILRAVADKGTCKGVSLATLKKALVATGYDMARNACHFKRVLKGLVDKGLLKQVTSKGASGSFRLGKKQASKPKLRVKRRRRRRQRPGQRVSGQSRSGQHHFGRRRSLLGSKQGHKRLVKGARRAAKCHRN</sequence>
<gene>
    <name evidence="3" type="primary">H19P</name>
    <name evidence="3" type="ORF">P7K49_011440</name>
</gene>
<accession>A0ABQ9VQN6</accession>
<proteinExistence type="predicted"/>
<organism evidence="3 4">
    <name type="scientific">Saguinus oedipus</name>
    <name type="common">Cotton-top tamarin</name>
    <name type="synonym">Oedipomidas oedipus</name>
    <dbReference type="NCBI Taxonomy" id="9490"/>
    <lineage>
        <taxon>Eukaryota</taxon>
        <taxon>Metazoa</taxon>
        <taxon>Chordata</taxon>
        <taxon>Craniata</taxon>
        <taxon>Vertebrata</taxon>
        <taxon>Euteleostomi</taxon>
        <taxon>Mammalia</taxon>
        <taxon>Eutheria</taxon>
        <taxon>Euarchontoglires</taxon>
        <taxon>Primates</taxon>
        <taxon>Haplorrhini</taxon>
        <taxon>Platyrrhini</taxon>
        <taxon>Cebidae</taxon>
        <taxon>Callitrichinae</taxon>
        <taxon>Saguinus</taxon>
    </lineage>
</organism>
<keyword evidence="4" id="KW-1185">Reference proteome</keyword>
<reference evidence="3 4" key="1">
    <citation type="submission" date="2023-05" db="EMBL/GenBank/DDBJ databases">
        <title>B98-5 Cell Line De Novo Hybrid Assembly: An Optical Mapping Approach.</title>
        <authorList>
            <person name="Kananen K."/>
            <person name="Auerbach J.A."/>
            <person name="Kautto E."/>
            <person name="Blachly J.S."/>
        </authorList>
    </citation>
    <scope>NUCLEOTIDE SEQUENCE [LARGE SCALE GENOMIC DNA]</scope>
    <source>
        <strain evidence="3">B95-8</strain>
        <tissue evidence="3">Cell line</tissue>
    </source>
</reference>
<dbReference type="InterPro" id="IPR036390">
    <property type="entry name" value="WH_DNA-bd_sf"/>
</dbReference>
<dbReference type="EMBL" id="JASSZA010000005">
    <property type="protein sequence ID" value="KAK2111694.1"/>
    <property type="molecule type" value="Genomic_DNA"/>
</dbReference>
<protein>
    <submittedName>
        <fullName evidence="3">Spermatid-specific linker histone H1-like protein</fullName>
    </submittedName>
</protein>
<dbReference type="SUPFAM" id="SSF46785">
    <property type="entry name" value="Winged helix' DNA-binding domain"/>
    <property type="match status" value="1"/>
</dbReference>
<evidence type="ECO:0000256" key="1">
    <source>
        <dbReference type="SAM" id="MobiDB-lite"/>
    </source>
</evidence>
<feature type="region of interest" description="Disordered" evidence="1">
    <location>
        <begin position="60"/>
        <end position="134"/>
    </location>
</feature>
<feature type="compositionally biased region" description="Basic residues" evidence="1">
    <location>
        <begin position="101"/>
        <end position="134"/>
    </location>
</feature>
<name>A0ABQ9VQN6_SAGOE</name>
<comment type="caution">
    <text evidence="3">The sequence shown here is derived from an EMBL/GenBank/DDBJ whole genome shotgun (WGS) entry which is preliminary data.</text>
</comment>
<dbReference type="Proteomes" id="UP001266305">
    <property type="component" value="Unassembled WGS sequence"/>
</dbReference>
<feature type="compositionally biased region" description="Low complexity" evidence="1">
    <location>
        <begin position="91"/>
        <end position="100"/>
    </location>
</feature>
<dbReference type="InterPro" id="IPR036388">
    <property type="entry name" value="WH-like_DNA-bd_sf"/>
</dbReference>
<evidence type="ECO:0000313" key="4">
    <source>
        <dbReference type="Proteomes" id="UP001266305"/>
    </source>
</evidence>
<dbReference type="Pfam" id="PF00538">
    <property type="entry name" value="Linker_histone"/>
    <property type="match status" value="1"/>
</dbReference>
<dbReference type="Gene3D" id="1.10.10.10">
    <property type="entry name" value="Winged helix-like DNA-binding domain superfamily/Winged helix DNA-binding domain"/>
    <property type="match status" value="1"/>
</dbReference>
<evidence type="ECO:0000259" key="2">
    <source>
        <dbReference type="PROSITE" id="PS51504"/>
    </source>
</evidence>
<dbReference type="InterPro" id="IPR005818">
    <property type="entry name" value="Histone_H1/H5_H15"/>
</dbReference>
<feature type="compositionally biased region" description="Basic residues" evidence="1">
    <location>
        <begin position="68"/>
        <end position="90"/>
    </location>
</feature>